<dbReference type="AlphaFoldDB" id="A0A162KU40"/>
<reference evidence="2 3" key="1">
    <citation type="submission" date="2015-12" db="EMBL/GenBank/DDBJ databases">
        <title>Genome sequence of Tistrella mobilis MCCC 1A02139.</title>
        <authorList>
            <person name="Lu L."/>
            <person name="Lai Q."/>
            <person name="Shao Z."/>
            <person name="Qian P."/>
        </authorList>
    </citation>
    <scope>NUCLEOTIDE SEQUENCE [LARGE SCALE GENOMIC DNA]</scope>
    <source>
        <strain evidence="2 3">MCCC 1A02139</strain>
    </source>
</reference>
<evidence type="ECO:0000256" key="1">
    <source>
        <dbReference type="SAM" id="SignalP"/>
    </source>
</evidence>
<keyword evidence="1" id="KW-0732">Signal</keyword>
<proteinExistence type="predicted"/>
<evidence type="ECO:0000313" key="2">
    <source>
        <dbReference type="EMBL" id="KYO52094.1"/>
    </source>
</evidence>
<accession>A0A162KU40</accession>
<dbReference type="EMBL" id="LPZR01000163">
    <property type="protein sequence ID" value="KYO52094.1"/>
    <property type="molecule type" value="Genomic_DNA"/>
</dbReference>
<evidence type="ECO:0008006" key="4">
    <source>
        <dbReference type="Google" id="ProtNLM"/>
    </source>
</evidence>
<dbReference type="InterPro" id="IPR005619">
    <property type="entry name" value="Uncharacterised_YajG"/>
</dbReference>
<protein>
    <recommendedName>
        <fullName evidence="4">Lipoprotein</fullName>
    </recommendedName>
</protein>
<evidence type="ECO:0000313" key="3">
    <source>
        <dbReference type="Proteomes" id="UP000075787"/>
    </source>
</evidence>
<organism evidence="2 3">
    <name type="scientific">Tistrella mobilis</name>
    <dbReference type="NCBI Taxonomy" id="171437"/>
    <lineage>
        <taxon>Bacteria</taxon>
        <taxon>Pseudomonadati</taxon>
        <taxon>Pseudomonadota</taxon>
        <taxon>Alphaproteobacteria</taxon>
        <taxon>Geminicoccales</taxon>
        <taxon>Geminicoccaceae</taxon>
        <taxon>Tistrella</taxon>
    </lineage>
</organism>
<name>A0A162KU40_9PROT</name>
<sequence length="195" mass="20811">MKKLITVALGLLMLSACAFTEDSIPVHYTAPANLELVQGASDVTLEVVGQDGRVANRDRISSKKNGYGMETARILAANDVVAEVANAVRTELQSLGFTIGEGGIHVVIETQTFYNDFKTGFWSGDAVAEVAFMLTATKPDGTLVYSRAYRAVGMNKDIMMASAENAAPALEEALREAVRQVVQDKALQAALLAAK</sequence>
<feature type="chain" id="PRO_5007836714" description="Lipoprotein" evidence="1">
    <location>
        <begin position="19"/>
        <end position="195"/>
    </location>
</feature>
<comment type="caution">
    <text evidence="2">The sequence shown here is derived from an EMBL/GenBank/DDBJ whole genome shotgun (WGS) entry which is preliminary data.</text>
</comment>
<gene>
    <name evidence="2" type="ORF">AUP44_06340</name>
</gene>
<dbReference type="PROSITE" id="PS51257">
    <property type="entry name" value="PROKAR_LIPOPROTEIN"/>
    <property type="match status" value="1"/>
</dbReference>
<dbReference type="RefSeq" id="WP_062764807.1">
    <property type="nucleotide sequence ID" value="NZ_CP121045.1"/>
</dbReference>
<dbReference type="GeneID" id="97240678"/>
<dbReference type="Proteomes" id="UP000075787">
    <property type="component" value="Unassembled WGS sequence"/>
</dbReference>
<dbReference type="Pfam" id="PF03923">
    <property type="entry name" value="Lipoprotein_16"/>
    <property type="match status" value="1"/>
</dbReference>
<feature type="signal peptide" evidence="1">
    <location>
        <begin position="1"/>
        <end position="18"/>
    </location>
</feature>